<dbReference type="HOGENOM" id="CLU_2073851_0_0_1"/>
<feature type="chain" id="PRO_5002910210" evidence="1">
    <location>
        <begin position="23"/>
        <end position="118"/>
    </location>
</feature>
<organism evidence="2 3">
    <name type="scientific">Paracoccidioides lutzii (strain ATCC MYA-826 / Pb01)</name>
    <name type="common">Paracoccidioides brasiliensis</name>
    <dbReference type="NCBI Taxonomy" id="502779"/>
    <lineage>
        <taxon>Eukaryota</taxon>
        <taxon>Fungi</taxon>
        <taxon>Dikarya</taxon>
        <taxon>Ascomycota</taxon>
        <taxon>Pezizomycotina</taxon>
        <taxon>Eurotiomycetes</taxon>
        <taxon>Eurotiomycetidae</taxon>
        <taxon>Onygenales</taxon>
        <taxon>Ajellomycetaceae</taxon>
        <taxon>Paracoccidioides</taxon>
    </lineage>
</organism>
<dbReference type="AlphaFoldDB" id="C1H094"/>
<evidence type="ECO:0000313" key="3">
    <source>
        <dbReference type="Proteomes" id="UP000002059"/>
    </source>
</evidence>
<proteinExistence type="predicted"/>
<dbReference type="GeneID" id="9097085"/>
<dbReference type="EMBL" id="KN294001">
    <property type="protein sequence ID" value="EEH33135.2"/>
    <property type="molecule type" value="Genomic_DNA"/>
</dbReference>
<gene>
    <name evidence="2" type="ORF">PAAG_04188</name>
</gene>
<evidence type="ECO:0000256" key="1">
    <source>
        <dbReference type="SAM" id="SignalP"/>
    </source>
</evidence>
<keyword evidence="3" id="KW-1185">Reference proteome</keyword>
<name>C1H094_PARBA</name>
<dbReference type="RefSeq" id="XP_015699428.1">
    <property type="nucleotide sequence ID" value="XM_015845202.1"/>
</dbReference>
<dbReference type="KEGG" id="pbl:PAAG_04188"/>
<reference evidence="2 3" key="1">
    <citation type="journal article" date="2011" name="PLoS Genet.">
        <title>Comparative genomic analysis of human fungal pathogens causing paracoccidioidomycosis.</title>
        <authorList>
            <person name="Desjardins C.A."/>
            <person name="Champion M.D."/>
            <person name="Holder J.W."/>
            <person name="Muszewska A."/>
            <person name="Goldberg J."/>
            <person name="Bailao A.M."/>
            <person name="Brigido M.M."/>
            <person name="Ferreira M.E."/>
            <person name="Garcia A.M."/>
            <person name="Grynberg M."/>
            <person name="Gujja S."/>
            <person name="Heiman D.I."/>
            <person name="Henn M.R."/>
            <person name="Kodira C.D."/>
            <person name="Leon-Narvaez H."/>
            <person name="Longo L.V."/>
            <person name="Ma L.J."/>
            <person name="Malavazi I."/>
            <person name="Matsuo A.L."/>
            <person name="Morais F.V."/>
            <person name="Pereira M."/>
            <person name="Rodriguez-Brito S."/>
            <person name="Sakthikumar S."/>
            <person name="Salem-Izacc S.M."/>
            <person name="Sykes S.M."/>
            <person name="Teixeira M.M."/>
            <person name="Vallejo M.C."/>
            <person name="Walter M.E."/>
            <person name="Yandava C."/>
            <person name="Young S."/>
            <person name="Zeng Q."/>
            <person name="Zucker J."/>
            <person name="Felipe M.S."/>
            <person name="Goldman G.H."/>
            <person name="Haas B.J."/>
            <person name="McEwen J.G."/>
            <person name="Nino-Vega G."/>
            <person name="Puccia R."/>
            <person name="San-Blas G."/>
            <person name="Soares C.M."/>
            <person name="Birren B.W."/>
            <person name="Cuomo C.A."/>
        </authorList>
    </citation>
    <scope>NUCLEOTIDE SEQUENCE [LARGE SCALE GENOMIC DNA]</scope>
    <source>
        <strain evidence="3">ATCC MYA-826 / Pb01</strain>
    </source>
</reference>
<protein>
    <submittedName>
        <fullName evidence="2">Uncharacterized protein</fullName>
    </submittedName>
</protein>
<feature type="signal peptide" evidence="1">
    <location>
        <begin position="1"/>
        <end position="22"/>
    </location>
</feature>
<evidence type="ECO:0000313" key="2">
    <source>
        <dbReference type="EMBL" id="EEH33135.2"/>
    </source>
</evidence>
<accession>C1H094</accession>
<dbReference type="Proteomes" id="UP000002059">
    <property type="component" value="Partially assembled WGS sequence"/>
</dbReference>
<dbReference type="VEuPathDB" id="FungiDB:PAAG_04188"/>
<sequence length="118" mass="13798">MQPWGRVAFLTRLLKLLTPVRCLRVRDLSPQLRAKITSNGVWGLLSLFPGKVSPIGHIGVSQRAIWSNIEISDSYQYPLRPSRRSFERERWVRKWDDAPGNLLVFFRIQEWAAQLIIR</sequence>
<keyword evidence="1" id="KW-0732">Signal</keyword>